<keyword evidence="3" id="KW-1185">Reference proteome</keyword>
<proteinExistence type="predicted"/>
<dbReference type="Proteomes" id="UP001237448">
    <property type="component" value="Unassembled WGS sequence"/>
</dbReference>
<evidence type="ECO:0000313" key="2">
    <source>
        <dbReference type="EMBL" id="MDQ0394562.1"/>
    </source>
</evidence>
<name>A0ABU0FJN9_9HYPH</name>
<dbReference type="RefSeq" id="WP_307431873.1">
    <property type="nucleotide sequence ID" value="NZ_JAUSVK010000001.1"/>
</dbReference>
<comment type="caution">
    <text evidence="2">The sequence shown here is derived from an EMBL/GenBank/DDBJ whole genome shotgun (WGS) entry which is preliminary data.</text>
</comment>
<feature type="region of interest" description="Disordered" evidence="1">
    <location>
        <begin position="68"/>
        <end position="98"/>
    </location>
</feature>
<feature type="compositionally biased region" description="Pro residues" evidence="1">
    <location>
        <begin position="89"/>
        <end position="98"/>
    </location>
</feature>
<sequence length="98" mass="10589">MFFIFRMIFWMIVVMLVLPSPRTTSDRREELSVHALASQAAAAATSYCVANAQTCMAGLETVRSLAAPPDKAVQRDARPRDGAPSPAIALPPPRPVIP</sequence>
<evidence type="ECO:0000313" key="3">
    <source>
        <dbReference type="Proteomes" id="UP001237448"/>
    </source>
</evidence>
<evidence type="ECO:0000256" key="1">
    <source>
        <dbReference type="SAM" id="MobiDB-lite"/>
    </source>
</evidence>
<reference evidence="2 3" key="1">
    <citation type="submission" date="2023-07" db="EMBL/GenBank/DDBJ databases">
        <title>Genomic Encyclopedia of Type Strains, Phase IV (KMG-IV): sequencing the most valuable type-strain genomes for metagenomic binning, comparative biology and taxonomic classification.</title>
        <authorList>
            <person name="Goeker M."/>
        </authorList>
    </citation>
    <scope>NUCLEOTIDE SEQUENCE [LARGE SCALE GENOMIC DNA]</scope>
    <source>
        <strain evidence="2 3">DSM 5896</strain>
    </source>
</reference>
<organism evidence="2 3">
    <name type="scientific">Labrys monachus</name>
    <dbReference type="NCBI Taxonomy" id="217067"/>
    <lineage>
        <taxon>Bacteria</taxon>
        <taxon>Pseudomonadati</taxon>
        <taxon>Pseudomonadota</taxon>
        <taxon>Alphaproteobacteria</taxon>
        <taxon>Hyphomicrobiales</taxon>
        <taxon>Xanthobacteraceae</taxon>
        <taxon>Labrys</taxon>
    </lineage>
</organism>
<dbReference type="EMBL" id="JAUSVK010000001">
    <property type="protein sequence ID" value="MDQ0394562.1"/>
    <property type="molecule type" value="Genomic_DNA"/>
</dbReference>
<feature type="compositionally biased region" description="Basic and acidic residues" evidence="1">
    <location>
        <begin position="72"/>
        <end position="81"/>
    </location>
</feature>
<protein>
    <submittedName>
        <fullName evidence="2">Uncharacterized protein</fullName>
    </submittedName>
</protein>
<gene>
    <name evidence="2" type="ORF">J3R73_004354</name>
</gene>
<accession>A0ABU0FJN9</accession>